<dbReference type="EnsemblPlants" id="evm.model.07.749">
    <property type="protein sequence ID" value="cds.evm.model.07.749"/>
    <property type="gene ID" value="evm.TU.07.749"/>
</dbReference>
<dbReference type="Gramene" id="evm.model.07.749">
    <property type="protein sequence ID" value="cds.evm.model.07.749"/>
    <property type="gene ID" value="evm.TU.07.749"/>
</dbReference>
<reference evidence="2" key="2">
    <citation type="submission" date="2021-03" db="UniProtKB">
        <authorList>
            <consortium name="EnsemblPlants"/>
        </authorList>
    </citation>
    <scope>IDENTIFICATION</scope>
</reference>
<evidence type="ECO:0000313" key="2">
    <source>
        <dbReference type="EnsemblPlants" id="cds.evm.model.07.749"/>
    </source>
</evidence>
<feature type="compositionally biased region" description="Basic and acidic residues" evidence="1">
    <location>
        <begin position="178"/>
        <end position="194"/>
    </location>
</feature>
<sequence>MADDNQNNDSRPREEPMGSQRPPTSRTTRSRKSQCGHDQNLETGNAETNTNTCDYVLRGEDAYDPTRHVLVSQPGLVNGSPGNAIDPVFGVSLRLFEHLVKVGLEGLDRILKLFDLLLSNEAQFQAFQPAKTLCADKTLKAALREKLPVARPKSLEVTPTIGNMQRAELRTFSPSLERQGEMKDREEPSLDENQRTSPGALTQKAAHWHSSQLKLSSLETWLARCSLLGLLLNQGRTA</sequence>
<accession>A0A803Q697</accession>
<evidence type="ECO:0000256" key="1">
    <source>
        <dbReference type="SAM" id="MobiDB-lite"/>
    </source>
</evidence>
<dbReference type="AlphaFoldDB" id="A0A803Q697"/>
<feature type="region of interest" description="Disordered" evidence="1">
    <location>
        <begin position="1"/>
        <end position="49"/>
    </location>
</feature>
<name>A0A803Q697_CANSA</name>
<dbReference type="EMBL" id="UZAU01000646">
    <property type="status" value="NOT_ANNOTATED_CDS"/>
    <property type="molecule type" value="Genomic_DNA"/>
</dbReference>
<organism evidence="2 3">
    <name type="scientific">Cannabis sativa</name>
    <name type="common">Hemp</name>
    <name type="synonym">Marijuana</name>
    <dbReference type="NCBI Taxonomy" id="3483"/>
    <lineage>
        <taxon>Eukaryota</taxon>
        <taxon>Viridiplantae</taxon>
        <taxon>Streptophyta</taxon>
        <taxon>Embryophyta</taxon>
        <taxon>Tracheophyta</taxon>
        <taxon>Spermatophyta</taxon>
        <taxon>Magnoliopsida</taxon>
        <taxon>eudicotyledons</taxon>
        <taxon>Gunneridae</taxon>
        <taxon>Pentapetalae</taxon>
        <taxon>rosids</taxon>
        <taxon>fabids</taxon>
        <taxon>Rosales</taxon>
        <taxon>Cannabaceae</taxon>
        <taxon>Cannabis</taxon>
    </lineage>
</organism>
<feature type="region of interest" description="Disordered" evidence="1">
    <location>
        <begin position="172"/>
        <end position="203"/>
    </location>
</feature>
<protein>
    <submittedName>
        <fullName evidence="2">Uncharacterized protein</fullName>
    </submittedName>
</protein>
<keyword evidence="3" id="KW-1185">Reference proteome</keyword>
<reference evidence="2" key="1">
    <citation type="submission" date="2018-11" db="EMBL/GenBank/DDBJ databases">
        <authorList>
            <person name="Grassa J C."/>
        </authorList>
    </citation>
    <scope>NUCLEOTIDE SEQUENCE [LARGE SCALE GENOMIC DNA]</scope>
</reference>
<proteinExistence type="predicted"/>
<dbReference type="Proteomes" id="UP000596661">
    <property type="component" value="Chromosome 7"/>
</dbReference>
<evidence type="ECO:0000313" key="3">
    <source>
        <dbReference type="Proteomes" id="UP000596661"/>
    </source>
</evidence>